<reference evidence="3" key="1">
    <citation type="submission" date="2019-04" db="EMBL/GenBank/DDBJ databases">
        <title>Nocardioides xinjiangensis sp. nov.</title>
        <authorList>
            <person name="Liu S."/>
        </authorList>
    </citation>
    <scope>NUCLEOTIDE SEQUENCE [LARGE SCALE GENOMIC DNA]</scope>
    <source>
        <strain evidence="3">18</strain>
    </source>
</reference>
<name>A0A4S8Q761_9ACTN</name>
<dbReference type="OrthoDB" id="4554725at2"/>
<accession>A0A4S8Q761</accession>
<dbReference type="AlphaFoldDB" id="A0A4S8Q761"/>
<proteinExistence type="predicted"/>
<dbReference type="Proteomes" id="UP000308760">
    <property type="component" value="Unassembled WGS sequence"/>
</dbReference>
<dbReference type="EMBL" id="STGY01000067">
    <property type="protein sequence ID" value="THV38505.1"/>
    <property type="molecule type" value="Genomic_DNA"/>
</dbReference>
<organism evidence="2 3">
    <name type="scientific">Glycomyces buryatensis</name>
    <dbReference type="NCBI Taxonomy" id="2570927"/>
    <lineage>
        <taxon>Bacteria</taxon>
        <taxon>Bacillati</taxon>
        <taxon>Actinomycetota</taxon>
        <taxon>Actinomycetes</taxon>
        <taxon>Glycomycetales</taxon>
        <taxon>Glycomycetaceae</taxon>
        <taxon>Glycomyces</taxon>
    </lineage>
</organism>
<evidence type="ECO:0000313" key="2">
    <source>
        <dbReference type="EMBL" id="THV38505.1"/>
    </source>
</evidence>
<dbReference type="InterPro" id="IPR025406">
    <property type="entry name" value="DUF4132"/>
</dbReference>
<keyword evidence="3" id="KW-1185">Reference proteome</keyword>
<sequence length="1122" mass="122598">MQLPDENRLRLPTEWLDEAFPRRGSASVRPVELDGNAKAQSAARLDRCRTPVIESIDHPGSEATIAAAAHEYLGGEANPVGAGAVNAAITAITTSVAVAQGTPREADVLQIDAWIAEHGLSFAACAAIEGIGVSALEFGSRLPYTRHIRRQSSNDMVIDWAKVGHINWSWIRSDGIPELVRIRRILDASTDEEYRDAIAAMSHHRDTVVKRIAAAFIAPTEREWVDEACRDVLATRYAYGSPDWLVYASVTSGGQLAAAGLKSFGEYTLSPASLASLIDGIGAESLEFLTATLNQFRSAADRMLLNPGISLLPSDQAMRFLLQNLVEHRTMEAAVEAAERFPVRSLRTIAALAPTADAGHLVRLAGVARTNPFLEPALAQLEAAERDIIDGLLGDPPQAAPNEQLPQLLVAPPWTVKRSKRKAEVIDGIEAPAEARPVWSDGEQATWAALAEPWDRTGAENVWWERMADEIRRGDRKDVPPKLIAFSSDETAREMLGRWDGEYRYPDAYVMQRILARFEEESLPKIMALVSRNVNTQEVLAPILSLEAARLAADWLVRLKSARLTAHAWLERHGVEAARLLIPDALGKAKKLRANAEAALRQLSDLHGPECVLNAAEDYGPGIADALRPLLDADPLEPLAKVPHIGDWANPGMLPPVYLRDSEQCLPEGAVRHLITVVAIATPDLPYRGVEVIAEHCDPGSLAQFSLALFELWLASESPSKDGWALTQLAHFGDEQAVRRLTPFIRIWPGEGQHKRAVTGLGVLGAIGSEAALAAIHGISQKVKFKALKAEAASQIEAIAAGLGLSGEQLADRLVPDFGLGDEEALVLDFGPRQFKVAFDEQLKPLLHDMDGKPRKSLPKPGAKDYPELAEESRKRFAQLKKDLRTVAADQVKRLEKAMIEGRSWTTAEFGECFATHPLVSHLARRLVWLAESGGGRVAFRVAEDGSLADAEDEELELAEDAVIRLAHPLRMEEQESQAWGAILGDYEILQPFDQLNRPVMALTDEELKTGHLTRFEDITVDYGRILGMTKKGWVRGEPQDAGIEPGIHYELPTAGYVCIHLDPGLVVGYTDWAERQTLRTVRFCDTAYGWYGGASDLVLSEIDPVVASEVLIALTGLTAEA</sequence>
<evidence type="ECO:0000259" key="1">
    <source>
        <dbReference type="Pfam" id="PF13569"/>
    </source>
</evidence>
<protein>
    <submittedName>
        <fullName evidence="2">DUF4132 domain-containing protein</fullName>
    </submittedName>
</protein>
<comment type="caution">
    <text evidence="2">The sequence shown here is derived from an EMBL/GenBank/DDBJ whole genome shotgun (WGS) entry which is preliminary data.</text>
</comment>
<dbReference type="RefSeq" id="WP_136536088.1">
    <property type="nucleotide sequence ID" value="NZ_STGY01000067.1"/>
</dbReference>
<gene>
    <name evidence="2" type="ORF">FAB82_18860</name>
</gene>
<feature type="domain" description="DUF4132" evidence="1">
    <location>
        <begin position="852"/>
        <end position="1034"/>
    </location>
</feature>
<reference evidence="2 3" key="2">
    <citation type="submission" date="2019-05" db="EMBL/GenBank/DDBJ databases">
        <title>Glycomyces buryatensis sp. nov.</title>
        <authorList>
            <person name="Nikitina E."/>
        </authorList>
    </citation>
    <scope>NUCLEOTIDE SEQUENCE [LARGE SCALE GENOMIC DNA]</scope>
    <source>
        <strain evidence="2 3">18</strain>
    </source>
</reference>
<evidence type="ECO:0000313" key="3">
    <source>
        <dbReference type="Proteomes" id="UP000308760"/>
    </source>
</evidence>
<dbReference type="Pfam" id="PF13569">
    <property type="entry name" value="DUF4132"/>
    <property type="match status" value="1"/>
</dbReference>